<feature type="compositionally biased region" description="Polar residues" evidence="1">
    <location>
        <begin position="112"/>
        <end position="130"/>
    </location>
</feature>
<proteinExistence type="predicted"/>
<feature type="region of interest" description="Disordered" evidence="1">
    <location>
        <begin position="57"/>
        <end position="179"/>
    </location>
</feature>
<sequence>MKSSSMFRALMFVAALPAWAYTTPAHAQGRGGYGRSGGNDAANFAGQILRGINQGLQQQQGNYPRQQPPLGGSNLGGLQGQRPQYPSYNLGGSNLGGLQNQQGGGVRAAPSLNPSNLGGMSRVNSFNNGGLSDAFGQQPQYQQPQQYQNQLYQQPQYQQPQYQQQVSSGPNPGQPYQIPAQYANHSAGTVINWGQYRYQLGSDGTMTAYTGPAQTSTNTNAQASSSGPTPGQRYQIPAQYAGTAPGTKISYGGNHYLSNNDGTMTAFIESGGSDDSDVELTSNGPVPGKRYQIPAEHAGTSPGSEINYGGNRYISNNDGTMTAMKEPSTDDPFAGFDAIAKPAGPVLGKRYQIPAEHADSAPGSMITYGGNSYVANDDGTMTAFKAPE</sequence>
<organism evidence="3">
    <name type="scientific">Singulisphaera sp. Ch08</name>
    <dbReference type="NCBI Taxonomy" id="3120278"/>
    <lineage>
        <taxon>Bacteria</taxon>
        <taxon>Pseudomonadati</taxon>
        <taxon>Planctomycetota</taxon>
        <taxon>Planctomycetia</taxon>
        <taxon>Isosphaerales</taxon>
        <taxon>Isosphaeraceae</taxon>
        <taxon>Singulisphaera</taxon>
    </lineage>
</organism>
<keyword evidence="2" id="KW-0732">Signal</keyword>
<name>A0AAU7CJ59_9BACT</name>
<dbReference type="RefSeq" id="WP_406698103.1">
    <property type="nucleotide sequence ID" value="NZ_CP155447.1"/>
</dbReference>
<protein>
    <submittedName>
        <fullName evidence="3">Uncharacterized protein</fullName>
    </submittedName>
</protein>
<evidence type="ECO:0000256" key="2">
    <source>
        <dbReference type="SAM" id="SignalP"/>
    </source>
</evidence>
<gene>
    <name evidence="3" type="ORF">V5E97_04515</name>
</gene>
<dbReference type="EMBL" id="CP155447">
    <property type="protein sequence ID" value="XBH05290.1"/>
    <property type="molecule type" value="Genomic_DNA"/>
</dbReference>
<dbReference type="AlphaFoldDB" id="A0AAU7CJ59"/>
<evidence type="ECO:0000313" key="3">
    <source>
        <dbReference type="EMBL" id="XBH05290.1"/>
    </source>
</evidence>
<feature type="compositionally biased region" description="Low complexity" evidence="1">
    <location>
        <begin position="213"/>
        <end position="226"/>
    </location>
</feature>
<feature type="chain" id="PRO_5043873648" evidence="2">
    <location>
        <begin position="21"/>
        <end position="388"/>
    </location>
</feature>
<evidence type="ECO:0000256" key="1">
    <source>
        <dbReference type="SAM" id="MobiDB-lite"/>
    </source>
</evidence>
<feature type="compositionally biased region" description="Low complexity" evidence="1">
    <location>
        <begin position="137"/>
        <end position="165"/>
    </location>
</feature>
<feature type="compositionally biased region" description="Low complexity" evidence="1">
    <location>
        <begin position="57"/>
        <end position="72"/>
    </location>
</feature>
<feature type="signal peptide" evidence="2">
    <location>
        <begin position="1"/>
        <end position="20"/>
    </location>
</feature>
<feature type="compositionally biased region" description="Low complexity" evidence="1">
    <location>
        <begin position="89"/>
        <end position="101"/>
    </location>
</feature>
<accession>A0AAU7CJ59</accession>
<reference evidence="3" key="1">
    <citation type="submission" date="2024-05" db="EMBL/GenBank/DDBJ databases">
        <title>Planctomycetes of the genus Singulisphaera possess chitinolytic capabilities.</title>
        <authorList>
            <person name="Ivanova A."/>
        </authorList>
    </citation>
    <scope>NUCLEOTIDE SEQUENCE</scope>
    <source>
        <strain evidence="3">Ch08T</strain>
    </source>
</reference>
<feature type="region of interest" description="Disordered" evidence="1">
    <location>
        <begin position="210"/>
        <end position="235"/>
    </location>
</feature>